<protein>
    <submittedName>
        <fullName evidence="1">Uncharacterized protein</fullName>
    </submittedName>
</protein>
<gene>
    <name evidence="1" type="ORF">SDC9_193380</name>
</gene>
<sequence>MRCVGAASQIIKGYLVGGDHTGTSAGFDGHIADGHASFHIQGADGGASVFQHITNTATDANFGDKRQNDIFGGHPKR</sequence>
<evidence type="ECO:0000313" key="1">
    <source>
        <dbReference type="EMBL" id="MPN45808.1"/>
    </source>
</evidence>
<name>A0A645I3I0_9ZZZZ</name>
<dbReference type="AntiFam" id="ANF00098">
    <property type="entry name" value="Shadow ORF (opposite leuC)"/>
</dbReference>
<dbReference type="EMBL" id="VSSQ01105967">
    <property type="protein sequence ID" value="MPN45808.1"/>
    <property type="molecule type" value="Genomic_DNA"/>
</dbReference>
<accession>A0A645I3I0</accession>
<comment type="caution">
    <text evidence="1">The sequence shown here is derived from an EMBL/GenBank/DDBJ whole genome shotgun (WGS) entry which is preliminary data.</text>
</comment>
<dbReference type="AlphaFoldDB" id="A0A645I3I0"/>
<reference evidence="1" key="1">
    <citation type="submission" date="2019-08" db="EMBL/GenBank/DDBJ databases">
        <authorList>
            <person name="Kucharzyk K."/>
            <person name="Murdoch R.W."/>
            <person name="Higgins S."/>
            <person name="Loffler F."/>
        </authorList>
    </citation>
    <scope>NUCLEOTIDE SEQUENCE</scope>
</reference>
<organism evidence="1">
    <name type="scientific">bioreactor metagenome</name>
    <dbReference type="NCBI Taxonomy" id="1076179"/>
    <lineage>
        <taxon>unclassified sequences</taxon>
        <taxon>metagenomes</taxon>
        <taxon>ecological metagenomes</taxon>
    </lineage>
</organism>
<proteinExistence type="predicted"/>